<dbReference type="AlphaFoldDB" id="A0A5C8P781"/>
<sequence length="176" mass="18944">MNGASNRMQAALDRQATGSPSVPRYDLPGDSSMTAPSFKFPFADVDFTKAFGEFKVPAFDVEALVEAQRKNVAAITAANQTAFEAVKSVAQRQADMIKVATEEFSKAASELMSAATFEEKAVKQADVAKKAYETAIANVRELADIVAKGNTEALDVVNKRITEVLDEIKVAVAKKH</sequence>
<accession>A0A5C8P781</accession>
<dbReference type="Proteomes" id="UP000321638">
    <property type="component" value="Unassembled WGS sequence"/>
</dbReference>
<organism evidence="3 4">
    <name type="scientific">Vineibacter terrae</name>
    <dbReference type="NCBI Taxonomy" id="2586908"/>
    <lineage>
        <taxon>Bacteria</taxon>
        <taxon>Pseudomonadati</taxon>
        <taxon>Pseudomonadota</taxon>
        <taxon>Alphaproteobacteria</taxon>
        <taxon>Hyphomicrobiales</taxon>
        <taxon>Vineibacter</taxon>
    </lineage>
</organism>
<keyword evidence="4" id="KW-1185">Reference proteome</keyword>
<name>A0A5C8P781_9HYPH</name>
<dbReference type="Pfam" id="PF09361">
    <property type="entry name" value="Phasin_2"/>
    <property type="match status" value="1"/>
</dbReference>
<proteinExistence type="predicted"/>
<evidence type="ECO:0000313" key="3">
    <source>
        <dbReference type="EMBL" id="TXL69273.1"/>
    </source>
</evidence>
<feature type="domain" description="Phasin" evidence="2">
    <location>
        <begin position="63"/>
        <end position="161"/>
    </location>
</feature>
<feature type="region of interest" description="Disordered" evidence="1">
    <location>
        <begin position="1"/>
        <end position="28"/>
    </location>
</feature>
<reference evidence="3 4" key="1">
    <citation type="submission" date="2019-06" db="EMBL/GenBank/DDBJ databases">
        <title>New taxonomy in bacterial strain CC-CFT640, isolated from vineyard.</title>
        <authorList>
            <person name="Lin S.-Y."/>
            <person name="Tsai C.-F."/>
            <person name="Young C.-C."/>
        </authorList>
    </citation>
    <scope>NUCLEOTIDE SEQUENCE [LARGE SCALE GENOMIC DNA]</scope>
    <source>
        <strain evidence="3 4">CC-CFT640</strain>
    </source>
</reference>
<dbReference type="NCBIfam" id="TIGR01841">
    <property type="entry name" value="phasin"/>
    <property type="match status" value="1"/>
</dbReference>
<dbReference type="InterPro" id="IPR010127">
    <property type="entry name" value="Phasin_subfam-1"/>
</dbReference>
<evidence type="ECO:0000259" key="2">
    <source>
        <dbReference type="Pfam" id="PF09361"/>
    </source>
</evidence>
<protein>
    <submittedName>
        <fullName evidence="3">Phasin family protein</fullName>
    </submittedName>
</protein>
<gene>
    <name evidence="3" type="ORF">FHP25_39775</name>
</gene>
<dbReference type="InterPro" id="IPR018968">
    <property type="entry name" value="Phasin"/>
</dbReference>
<dbReference type="EMBL" id="VDUZ01000091">
    <property type="protein sequence ID" value="TXL69273.1"/>
    <property type="molecule type" value="Genomic_DNA"/>
</dbReference>
<comment type="caution">
    <text evidence="3">The sequence shown here is derived from an EMBL/GenBank/DDBJ whole genome shotgun (WGS) entry which is preliminary data.</text>
</comment>
<evidence type="ECO:0000313" key="4">
    <source>
        <dbReference type="Proteomes" id="UP000321638"/>
    </source>
</evidence>
<dbReference type="OrthoDB" id="9812006at2"/>
<evidence type="ECO:0000256" key="1">
    <source>
        <dbReference type="SAM" id="MobiDB-lite"/>
    </source>
</evidence>